<accession>A0A2P2QLF3</accession>
<proteinExistence type="predicted"/>
<evidence type="ECO:0000256" key="1">
    <source>
        <dbReference type="SAM" id="Phobius"/>
    </source>
</evidence>
<keyword evidence="1" id="KW-0812">Transmembrane</keyword>
<keyword evidence="1" id="KW-1133">Transmembrane helix</keyword>
<dbReference type="AlphaFoldDB" id="A0A2P2QLF3"/>
<dbReference type="EMBL" id="GGEC01087365">
    <property type="protein sequence ID" value="MBX67849.1"/>
    <property type="molecule type" value="Transcribed_RNA"/>
</dbReference>
<organism evidence="2">
    <name type="scientific">Rhizophora mucronata</name>
    <name type="common">Asiatic mangrove</name>
    <dbReference type="NCBI Taxonomy" id="61149"/>
    <lineage>
        <taxon>Eukaryota</taxon>
        <taxon>Viridiplantae</taxon>
        <taxon>Streptophyta</taxon>
        <taxon>Embryophyta</taxon>
        <taxon>Tracheophyta</taxon>
        <taxon>Spermatophyta</taxon>
        <taxon>Magnoliopsida</taxon>
        <taxon>eudicotyledons</taxon>
        <taxon>Gunneridae</taxon>
        <taxon>Pentapetalae</taxon>
        <taxon>rosids</taxon>
        <taxon>fabids</taxon>
        <taxon>Malpighiales</taxon>
        <taxon>Rhizophoraceae</taxon>
        <taxon>Rhizophora</taxon>
    </lineage>
</organism>
<protein>
    <submittedName>
        <fullName evidence="2">Uncharacterized protein</fullName>
    </submittedName>
</protein>
<feature type="transmembrane region" description="Helical" evidence="1">
    <location>
        <begin position="44"/>
        <end position="68"/>
    </location>
</feature>
<evidence type="ECO:0000313" key="2">
    <source>
        <dbReference type="EMBL" id="MBX67849.1"/>
    </source>
</evidence>
<name>A0A2P2QLF3_RHIMU</name>
<keyword evidence="1" id="KW-0472">Membrane</keyword>
<reference evidence="2" key="1">
    <citation type="submission" date="2018-02" db="EMBL/GenBank/DDBJ databases">
        <title>Rhizophora mucronata_Transcriptome.</title>
        <authorList>
            <person name="Meera S.P."/>
            <person name="Sreeshan A."/>
            <person name="Augustine A."/>
        </authorList>
    </citation>
    <scope>NUCLEOTIDE SEQUENCE</scope>
    <source>
        <tissue evidence="2">Leaf</tissue>
    </source>
</reference>
<sequence length="84" mass="8747">MPILCRPHFAAGLLPVAFFLGSRGFCSAFMGIEDGLEARALGAVSLGLGFFFLTGVGAGCIPACFAACRDAIFTSKSILQRMPS</sequence>